<evidence type="ECO:0000313" key="8">
    <source>
        <dbReference type="Proteomes" id="UP001233999"/>
    </source>
</evidence>
<sequence length="453" mass="51060">ALRISCKRAEFNQYAGHTYGKFDNIPLASKGWRHSRSRGDYFTIHGYQQNPAIIDPTESNKGFGDIGINENIVRILERQNIVNPTIIQVDSIPAILQGHNTLVTAETGCGKTLAYLLPMLQQIEVWKTMLKERKFNRPLWFVSNVAMEFTRELGLNTSVIIGGHTRRKIFNPNYEDVDLLVASFGALSKLTTTGIISMKNVRHVVLDEADTLLDDSFNAKLCHFLKRFPFVAQVNDALAAILTTQLTLVSATMPTSVSSILEKIIESESLMKISTSHVHRLMPHVPQKFYRLSRSQKPAQLLTMVKHNIANKHPTIIFSNKASTCDWISMFLNESGVTSVNFNGKMALDIRTGKLKQFQSGAVDIISCTDIGSRGINTTRVKHVINYDFPLYIADYIHRCGRTGRVGRPETAYVINLRFITKINLVHKYEKAARKMEALPNVNANITRTINER</sequence>
<dbReference type="Gene3D" id="3.40.50.300">
    <property type="entry name" value="P-loop containing nucleotide triphosphate hydrolases"/>
    <property type="match status" value="3"/>
</dbReference>
<dbReference type="InterPro" id="IPR011545">
    <property type="entry name" value="DEAD/DEAH_box_helicase_dom"/>
</dbReference>
<dbReference type="Proteomes" id="UP001233999">
    <property type="component" value="Unassembled WGS sequence"/>
</dbReference>
<evidence type="ECO:0000256" key="3">
    <source>
        <dbReference type="ARBA" id="ARBA00022806"/>
    </source>
</evidence>
<comment type="caution">
    <text evidence="7">The sequence shown here is derived from an EMBL/GenBank/DDBJ whole genome shotgun (WGS) entry which is preliminary data.</text>
</comment>
<keyword evidence="1" id="KW-0547">Nucleotide-binding</keyword>
<protein>
    <recommendedName>
        <fullName evidence="9">RNA helicase</fullName>
    </recommendedName>
</protein>
<dbReference type="Pfam" id="PF00271">
    <property type="entry name" value="Helicase_C"/>
    <property type="match status" value="1"/>
</dbReference>
<name>A0AAD8ECS8_DIPPU</name>
<dbReference type="GO" id="GO:0004386">
    <property type="term" value="F:helicase activity"/>
    <property type="evidence" value="ECO:0007669"/>
    <property type="project" value="UniProtKB-KW"/>
</dbReference>
<dbReference type="SMART" id="SM00490">
    <property type="entry name" value="HELICc"/>
    <property type="match status" value="1"/>
</dbReference>
<accession>A0AAD8ECS8</accession>
<dbReference type="CDD" id="cd18787">
    <property type="entry name" value="SF2_C_DEAD"/>
    <property type="match status" value="1"/>
</dbReference>
<dbReference type="SUPFAM" id="SSF52540">
    <property type="entry name" value="P-loop containing nucleoside triphosphate hydrolases"/>
    <property type="match status" value="1"/>
</dbReference>
<dbReference type="GO" id="GO:0005524">
    <property type="term" value="F:ATP binding"/>
    <property type="evidence" value="ECO:0007669"/>
    <property type="project" value="UniProtKB-KW"/>
</dbReference>
<dbReference type="PROSITE" id="PS51194">
    <property type="entry name" value="HELICASE_CTER"/>
    <property type="match status" value="1"/>
</dbReference>
<keyword evidence="4" id="KW-0067">ATP-binding</keyword>
<evidence type="ECO:0000313" key="7">
    <source>
        <dbReference type="EMBL" id="KAJ9585311.1"/>
    </source>
</evidence>
<reference evidence="7" key="1">
    <citation type="journal article" date="2023" name="IScience">
        <title>Live-bearing cockroach genome reveals convergent evolutionary mechanisms linked to viviparity in insects and beyond.</title>
        <authorList>
            <person name="Fouks B."/>
            <person name="Harrison M.C."/>
            <person name="Mikhailova A.A."/>
            <person name="Marchal E."/>
            <person name="English S."/>
            <person name="Carruthers M."/>
            <person name="Jennings E.C."/>
            <person name="Chiamaka E.L."/>
            <person name="Frigard R.A."/>
            <person name="Pippel M."/>
            <person name="Attardo G.M."/>
            <person name="Benoit J.B."/>
            <person name="Bornberg-Bauer E."/>
            <person name="Tobe S.S."/>
        </authorList>
    </citation>
    <scope>NUCLEOTIDE SEQUENCE</scope>
    <source>
        <strain evidence="7">Stay&amp;Tobe</strain>
    </source>
</reference>
<evidence type="ECO:0008006" key="9">
    <source>
        <dbReference type="Google" id="ProtNLM"/>
    </source>
</evidence>
<evidence type="ECO:0000259" key="6">
    <source>
        <dbReference type="PROSITE" id="PS51194"/>
    </source>
</evidence>
<feature type="non-terminal residue" evidence="7">
    <location>
        <position position="453"/>
    </location>
</feature>
<dbReference type="Pfam" id="PF00270">
    <property type="entry name" value="DEAD"/>
    <property type="match status" value="1"/>
</dbReference>
<proteinExistence type="predicted"/>
<keyword evidence="2" id="KW-0378">Hydrolase</keyword>
<dbReference type="GO" id="GO:0016787">
    <property type="term" value="F:hydrolase activity"/>
    <property type="evidence" value="ECO:0007669"/>
    <property type="project" value="UniProtKB-KW"/>
</dbReference>
<evidence type="ECO:0000256" key="2">
    <source>
        <dbReference type="ARBA" id="ARBA00022801"/>
    </source>
</evidence>
<organism evidence="7 8">
    <name type="scientific">Diploptera punctata</name>
    <name type="common">Pacific beetle cockroach</name>
    <dbReference type="NCBI Taxonomy" id="6984"/>
    <lineage>
        <taxon>Eukaryota</taxon>
        <taxon>Metazoa</taxon>
        <taxon>Ecdysozoa</taxon>
        <taxon>Arthropoda</taxon>
        <taxon>Hexapoda</taxon>
        <taxon>Insecta</taxon>
        <taxon>Pterygota</taxon>
        <taxon>Neoptera</taxon>
        <taxon>Polyneoptera</taxon>
        <taxon>Dictyoptera</taxon>
        <taxon>Blattodea</taxon>
        <taxon>Blaberoidea</taxon>
        <taxon>Blaberidae</taxon>
        <taxon>Diplopterinae</taxon>
        <taxon>Diploptera</taxon>
    </lineage>
</organism>
<evidence type="ECO:0000256" key="1">
    <source>
        <dbReference type="ARBA" id="ARBA00022741"/>
    </source>
</evidence>
<keyword evidence="3" id="KW-0347">Helicase</keyword>
<evidence type="ECO:0000259" key="5">
    <source>
        <dbReference type="PROSITE" id="PS51192"/>
    </source>
</evidence>
<feature type="non-terminal residue" evidence="7">
    <location>
        <position position="1"/>
    </location>
</feature>
<feature type="domain" description="Helicase C-terminal" evidence="6">
    <location>
        <begin position="297"/>
        <end position="447"/>
    </location>
</feature>
<dbReference type="GO" id="GO:0003676">
    <property type="term" value="F:nucleic acid binding"/>
    <property type="evidence" value="ECO:0007669"/>
    <property type="project" value="InterPro"/>
</dbReference>
<dbReference type="InterPro" id="IPR001650">
    <property type="entry name" value="Helicase_C-like"/>
</dbReference>
<keyword evidence="8" id="KW-1185">Reference proteome</keyword>
<dbReference type="SMART" id="SM00487">
    <property type="entry name" value="DEXDc"/>
    <property type="match status" value="1"/>
</dbReference>
<dbReference type="AlphaFoldDB" id="A0AAD8ECS8"/>
<reference evidence="7" key="2">
    <citation type="submission" date="2023-05" db="EMBL/GenBank/DDBJ databases">
        <authorList>
            <person name="Fouks B."/>
        </authorList>
    </citation>
    <scope>NUCLEOTIDE SEQUENCE</scope>
    <source>
        <strain evidence="7">Stay&amp;Tobe</strain>
        <tissue evidence="7">Testes</tissue>
    </source>
</reference>
<evidence type="ECO:0000256" key="4">
    <source>
        <dbReference type="ARBA" id="ARBA00022840"/>
    </source>
</evidence>
<gene>
    <name evidence="7" type="ORF">L9F63_002896</name>
</gene>
<dbReference type="PROSITE" id="PS51192">
    <property type="entry name" value="HELICASE_ATP_BIND_1"/>
    <property type="match status" value="1"/>
</dbReference>
<dbReference type="InterPro" id="IPR014001">
    <property type="entry name" value="Helicase_ATP-bd"/>
</dbReference>
<feature type="domain" description="Helicase ATP-binding" evidence="5">
    <location>
        <begin position="92"/>
        <end position="271"/>
    </location>
</feature>
<dbReference type="EMBL" id="JASPKZ010007286">
    <property type="protein sequence ID" value="KAJ9585311.1"/>
    <property type="molecule type" value="Genomic_DNA"/>
</dbReference>
<dbReference type="PANTHER" id="PTHR47960">
    <property type="entry name" value="DEAD-BOX ATP-DEPENDENT RNA HELICASE 50"/>
    <property type="match status" value="1"/>
</dbReference>
<dbReference type="InterPro" id="IPR027417">
    <property type="entry name" value="P-loop_NTPase"/>
</dbReference>